<dbReference type="GO" id="GO:0005886">
    <property type="term" value="C:plasma membrane"/>
    <property type="evidence" value="ECO:0007669"/>
    <property type="project" value="UniProtKB-SubCell"/>
</dbReference>
<evidence type="ECO:0000256" key="6">
    <source>
        <dbReference type="ARBA" id="ARBA00023136"/>
    </source>
</evidence>
<dbReference type="PANTHER" id="PTHR42770">
    <property type="entry name" value="AMINO ACID TRANSPORTER-RELATED"/>
    <property type="match status" value="1"/>
</dbReference>
<dbReference type="AlphaFoldDB" id="A0A839QIX6"/>
<evidence type="ECO:0000313" key="10">
    <source>
        <dbReference type="Proteomes" id="UP000523000"/>
    </source>
</evidence>
<feature type="transmembrane region" description="Helical" evidence="8">
    <location>
        <begin position="196"/>
        <end position="217"/>
    </location>
</feature>
<dbReference type="InterPro" id="IPR002293">
    <property type="entry name" value="AA/rel_permease1"/>
</dbReference>
<feature type="transmembrane region" description="Helical" evidence="8">
    <location>
        <begin position="368"/>
        <end position="395"/>
    </location>
</feature>
<sequence length="512" mass="54307">MATTNTQYMEEQQGKLVRTLGRMDIVLLTIAAVISIEILGQLSSYGGETFTWLVVLVITFLIPYALLFSETGSTFVEEGGCYTWVKRAFGRPVAAVSTVFYWVTTPVWIGGSMALLAGETFSVYLIPLNTSGASGYLFYLAFIWVTVLAAIASLRWAKWLPNSGAIVKVALLALFVVTTVLYGLQHGFDGISFGDLSPTLTGLFGVAPLLLFGFLGFEAANGAAGEMKNPQRDVPKGLARSTVIAAACYLLPILGILLVIPKDRINGVSGLMEAVGEVFVVYGPAAPVMSTAAALMFVYVLVTQGGAWMIVSDRVQGIAAADGAFFGGFFGKFHRTLGTPIRINLLSGILASGFLVASLTLIEGSSAAVFGVVLTISISTYLISYLAIIPAAVVLRFKDKRTVRPFRVPLGNGAFAAMGALCLLWVALGSFVAVFPGVLEAVFGIDYPFVEIWGVGRGSYAVFTLGTLGFLTVLALSGYAAGRKLRAVQSEHPEGLAPDAPAPGEPEQLRTR</sequence>
<keyword evidence="4 8" id="KW-0812">Transmembrane</keyword>
<gene>
    <name evidence="9" type="ORF">E9229_001948</name>
</gene>
<dbReference type="InterPro" id="IPR050367">
    <property type="entry name" value="APC_superfamily"/>
</dbReference>
<dbReference type="EMBL" id="JACHVS010000001">
    <property type="protein sequence ID" value="MBB2995757.1"/>
    <property type="molecule type" value="Genomic_DNA"/>
</dbReference>
<keyword evidence="3" id="KW-1003">Cell membrane</keyword>
<comment type="caution">
    <text evidence="9">The sequence shown here is derived from an EMBL/GenBank/DDBJ whole genome shotgun (WGS) entry which is preliminary data.</text>
</comment>
<feature type="transmembrane region" description="Helical" evidence="8">
    <location>
        <begin position="93"/>
        <end position="116"/>
    </location>
</feature>
<dbReference type="Gene3D" id="1.20.1740.10">
    <property type="entry name" value="Amino acid/polyamine transporter I"/>
    <property type="match status" value="1"/>
</dbReference>
<evidence type="ECO:0000256" key="3">
    <source>
        <dbReference type="ARBA" id="ARBA00022475"/>
    </source>
</evidence>
<protein>
    <submittedName>
        <fullName evidence="9">Amino acid transporter</fullName>
    </submittedName>
</protein>
<dbReference type="PIRSF" id="PIRSF006060">
    <property type="entry name" value="AA_transporter"/>
    <property type="match status" value="1"/>
</dbReference>
<dbReference type="Proteomes" id="UP000523000">
    <property type="component" value="Unassembled WGS sequence"/>
</dbReference>
<feature type="transmembrane region" description="Helical" evidence="8">
    <location>
        <begin position="136"/>
        <end position="154"/>
    </location>
</feature>
<keyword evidence="5 8" id="KW-1133">Transmembrane helix</keyword>
<accession>A0A839QIX6</accession>
<feature type="transmembrane region" description="Helical" evidence="8">
    <location>
        <begin position="459"/>
        <end position="481"/>
    </location>
</feature>
<dbReference type="PANTHER" id="PTHR42770:SF15">
    <property type="entry name" value="GLUTAMATE_GAMMA-AMINOBUTYRATE ANTIPORTER-RELATED"/>
    <property type="match status" value="1"/>
</dbReference>
<evidence type="ECO:0000313" key="9">
    <source>
        <dbReference type="EMBL" id="MBB2995757.1"/>
    </source>
</evidence>
<feature type="transmembrane region" description="Helical" evidence="8">
    <location>
        <begin position="25"/>
        <end position="43"/>
    </location>
</feature>
<feature type="transmembrane region" description="Helical" evidence="8">
    <location>
        <begin position="49"/>
        <end position="68"/>
    </location>
</feature>
<dbReference type="GO" id="GO:0022857">
    <property type="term" value="F:transmembrane transporter activity"/>
    <property type="evidence" value="ECO:0007669"/>
    <property type="project" value="InterPro"/>
</dbReference>
<name>A0A839QIX6_9MICC</name>
<evidence type="ECO:0000256" key="4">
    <source>
        <dbReference type="ARBA" id="ARBA00022692"/>
    </source>
</evidence>
<evidence type="ECO:0000256" key="5">
    <source>
        <dbReference type="ARBA" id="ARBA00022989"/>
    </source>
</evidence>
<evidence type="ECO:0000256" key="7">
    <source>
        <dbReference type="SAM" id="MobiDB-lite"/>
    </source>
</evidence>
<evidence type="ECO:0000256" key="1">
    <source>
        <dbReference type="ARBA" id="ARBA00004651"/>
    </source>
</evidence>
<feature type="transmembrane region" description="Helical" evidence="8">
    <location>
        <begin position="280"/>
        <end position="302"/>
    </location>
</feature>
<comment type="subcellular location">
    <subcellularLocation>
        <location evidence="1">Cell membrane</location>
        <topology evidence="1">Multi-pass membrane protein</topology>
    </subcellularLocation>
</comment>
<evidence type="ECO:0000256" key="8">
    <source>
        <dbReference type="SAM" id="Phobius"/>
    </source>
</evidence>
<keyword evidence="6 8" id="KW-0472">Membrane</keyword>
<keyword evidence="10" id="KW-1185">Reference proteome</keyword>
<feature type="transmembrane region" description="Helical" evidence="8">
    <location>
        <begin position="343"/>
        <end position="362"/>
    </location>
</feature>
<feature type="transmembrane region" description="Helical" evidence="8">
    <location>
        <begin position="166"/>
        <end position="184"/>
    </location>
</feature>
<dbReference type="RefSeq" id="WP_183510958.1">
    <property type="nucleotide sequence ID" value="NZ_BAABGK010000097.1"/>
</dbReference>
<evidence type="ECO:0000256" key="2">
    <source>
        <dbReference type="ARBA" id="ARBA00022448"/>
    </source>
</evidence>
<feature type="transmembrane region" description="Helical" evidence="8">
    <location>
        <begin position="238"/>
        <end position="260"/>
    </location>
</feature>
<organism evidence="9 10">
    <name type="scientific">Paeniglutamicibacter cryotolerans</name>
    <dbReference type="NCBI Taxonomy" id="670079"/>
    <lineage>
        <taxon>Bacteria</taxon>
        <taxon>Bacillati</taxon>
        <taxon>Actinomycetota</taxon>
        <taxon>Actinomycetes</taxon>
        <taxon>Micrococcales</taxon>
        <taxon>Micrococcaceae</taxon>
        <taxon>Paeniglutamicibacter</taxon>
    </lineage>
</organism>
<dbReference type="Pfam" id="PF13520">
    <property type="entry name" value="AA_permease_2"/>
    <property type="match status" value="1"/>
</dbReference>
<reference evidence="9 10" key="1">
    <citation type="submission" date="2020-08" db="EMBL/GenBank/DDBJ databases">
        <title>Sequencing the genomes of 1000 actinobacteria strains.</title>
        <authorList>
            <person name="Klenk H.-P."/>
        </authorList>
    </citation>
    <scope>NUCLEOTIDE SEQUENCE [LARGE SCALE GENOMIC DNA]</scope>
    <source>
        <strain evidence="9 10">DSM 22826</strain>
    </source>
</reference>
<proteinExistence type="predicted"/>
<feature type="region of interest" description="Disordered" evidence="7">
    <location>
        <begin position="491"/>
        <end position="512"/>
    </location>
</feature>
<feature type="transmembrane region" description="Helical" evidence="8">
    <location>
        <begin position="415"/>
        <end position="439"/>
    </location>
</feature>
<keyword evidence="2" id="KW-0813">Transport</keyword>